<dbReference type="GO" id="GO:0003677">
    <property type="term" value="F:DNA binding"/>
    <property type="evidence" value="ECO:0007669"/>
    <property type="project" value="InterPro"/>
</dbReference>
<dbReference type="PANTHER" id="PTHR13468">
    <property type="entry name" value="DEK PROTEIN"/>
    <property type="match status" value="1"/>
</dbReference>
<reference evidence="3" key="1">
    <citation type="submission" date="2025-08" db="UniProtKB">
        <authorList>
            <consortium name="RefSeq"/>
        </authorList>
    </citation>
    <scope>IDENTIFICATION</scope>
</reference>
<keyword evidence="2" id="KW-1185">Reference proteome</keyword>
<name>A0A6I9R0H8_ELAGV</name>
<dbReference type="InterPro" id="IPR044198">
    <property type="entry name" value="DEK"/>
</dbReference>
<feature type="region of interest" description="Disordered" evidence="1">
    <location>
        <begin position="1"/>
        <end position="43"/>
    </location>
</feature>
<proteinExistence type="predicted"/>
<evidence type="ECO:0000313" key="2">
    <source>
        <dbReference type="Proteomes" id="UP000504607"/>
    </source>
</evidence>
<protein>
    <submittedName>
        <fullName evidence="3">Uncharacterized protein LOC105042140 isoform X1</fullName>
    </submittedName>
</protein>
<gene>
    <name evidence="3" type="primary">LOC105042140</name>
</gene>
<feature type="compositionally biased region" description="Basic and acidic residues" evidence="1">
    <location>
        <begin position="31"/>
        <end position="43"/>
    </location>
</feature>
<dbReference type="InParanoid" id="A0A6I9R0H8"/>
<dbReference type="AlphaFoldDB" id="A0A6I9R0H8"/>
<sequence length="231" mass="25312">MAEALGGRKRKRRGEAKASGLGNAESVVKTAEQRKTRSASREEVALVARPVRERKPVDRFVAGAPQPRKVGESMAFSIEQAKERAKVKEWLAKCNKERLLVLCELLNVPDAKATTKKGEISAKLLEFLESPHVTGRDVLTENVERGRKCKRIKESSQKASGETLPNTKNKEAMSDRECETLANMAVRIRGARGARLTSGEADNQPVEWAPDAPATQTDIAGVCQVVAQLIQ</sequence>
<dbReference type="GO" id="GO:0042393">
    <property type="term" value="F:histone binding"/>
    <property type="evidence" value="ECO:0007669"/>
    <property type="project" value="TreeGrafter"/>
</dbReference>
<evidence type="ECO:0000313" key="3">
    <source>
        <dbReference type="RefSeq" id="XP_010917549.2"/>
    </source>
</evidence>
<dbReference type="PANTHER" id="PTHR13468:SF1">
    <property type="entry name" value="PROTEIN DEK"/>
    <property type="match status" value="1"/>
</dbReference>
<feature type="region of interest" description="Disordered" evidence="1">
    <location>
        <begin position="152"/>
        <end position="173"/>
    </location>
</feature>
<accession>A0A6I9R0H8</accession>
<dbReference type="OrthoDB" id="1000688at2759"/>
<evidence type="ECO:0000256" key="1">
    <source>
        <dbReference type="SAM" id="MobiDB-lite"/>
    </source>
</evidence>
<dbReference type="GO" id="GO:0005634">
    <property type="term" value="C:nucleus"/>
    <property type="evidence" value="ECO:0007669"/>
    <property type="project" value="TreeGrafter"/>
</dbReference>
<dbReference type="RefSeq" id="XP_010917549.2">
    <property type="nucleotide sequence ID" value="XM_010919247.3"/>
</dbReference>
<dbReference type="Proteomes" id="UP000504607">
    <property type="component" value="Chromosome 3"/>
</dbReference>
<feature type="compositionally biased region" description="Polar residues" evidence="1">
    <location>
        <begin position="157"/>
        <end position="167"/>
    </location>
</feature>
<dbReference type="GO" id="GO:2000779">
    <property type="term" value="P:regulation of double-strand break repair"/>
    <property type="evidence" value="ECO:0007669"/>
    <property type="project" value="TreeGrafter"/>
</dbReference>
<organism evidence="2 3">
    <name type="scientific">Elaeis guineensis var. tenera</name>
    <name type="common">Oil palm</name>
    <dbReference type="NCBI Taxonomy" id="51953"/>
    <lineage>
        <taxon>Eukaryota</taxon>
        <taxon>Viridiplantae</taxon>
        <taxon>Streptophyta</taxon>
        <taxon>Embryophyta</taxon>
        <taxon>Tracheophyta</taxon>
        <taxon>Spermatophyta</taxon>
        <taxon>Magnoliopsida</taxon>
        <taxon>Liliopsida</taxon>
        <taxon>Arecaceae</taxon>
        <taxon>Arecoideae</taxon>
        <taxon>Cocoseae</taxon>
        <taxon>Elaeidinae</taxon>
        <taxon>Elaeis</taxon>
    </lineage>
</organism>
<dbReference type="GO" id="GO:0006325">
    <property type="term" value="P:chromatin organization"/>
    <property type="evidence" value="ECO:0007669"/>
    <property type="project" value="InterPro"/>
</dbReference>